<dbReference type="InterPro" id="IPR010290">
    <property type="entry name" value="TM_effector"/>
</dbReference>
<comment type="caution">
    <text evidence="9">The sequence shown here is derived from an EMBL/GenBank/DDBJ whole genome shotgun (WGS) entry which is preliminary data.</text>
</comment>
<name>A0A2T4YZV6_9BACL</name>
<accession>A0A2T4YZV6</accession>
<evidence type="ECO:0000256" key="2">
    <source>
        <dbReference type="ARBA" id="ARBA00022448"/>
    </source>
</evidence>
<dbReference type="Gene3D" id="1.20.1250.20">
    <property type="entry name" value="MFS general substrate transporter like domains"/>
    <property type="match status" value="1"/>
</dbReference>
<dbReference type="InterPro" id="IPR011701">
    <property type="entry name" value="MFS"/>
</dbReference>
<reference evidence="9 10" key="1">
    <citation type="submission" date="2018-04" db="EMBL/GenBank/DDBJ databases">
        <title>Genomic Encyclopedia of Archaeal and Bacterial Type Strains, Phase II (KMG-II): from individual species to whole genera.</title>
        <authorList>
            <person name="Goeker M."/>
        </authorList>
    </citation>
    <scope>NUCLEOTIDE SEQUENCE [LARGE SCALE GENOMIC DNA]</scope>
    <source>
        <strain evidence="9 10">DSM 45169</strain>
    </source>
</reference>
<evidence type="ECO:0000256" key="4">
    <source>
        <dbReference type="ARBA" id="ARBA00022692"/>
    </source>
</evidence>
<feature type="transmembrane region" description="Helical" evidence="7">
    <location>
        <begin position="322"/>
        <end position="340"/>
    </location>
</feature>
<evidence type="ECO:0000256" key="1">
    <source>
        <dbReference type="ARBA" id="ARBA00004651"/>
    </source>
</evidence>
<dbReference type="InterPro" id="IPR050171">
    <property type="entry name" value="MFS_Transporters"/>
</dbReference>
<dbReference type="PANTHER" id="PTHR23517:SF2">
    <property type="entry name" value="MULTIDRUG RESISTANCE PROTEIN MDTH"/>
    <property type="match status" value="1"/>
</dbReference>
<comment type="subcellular location">
    <subcellularLocation>
        <location evidence="1">Cell membrane</location>
        <topology evidence="1">Multi-pass membrane protein</topology>
    </subcellularLocation>
</comment>
<protein>
    <submittedName>
        <fullName evidence="9">Putative MFS family arabinose efflux permease</fullName>
    </submittedName>
</protein>
<dbReference type="Pfam" id="PF07690">
    <property type="entry name" value="MFS_1"/>
    <property type="match status" value="1"/>
</dbReference>
<feature type="transmembrane region" description="Helical" evidence="7">
    <location>
        <begin position="186"/>
        <end position="205"/>
    </location>
</feature>
<dbReference type="AlphaFoldDB" id="A0A2T4YZV6"/>
<dbReference type="Pfam" id="PF05977">
    <property type="entry name" value="MFS_3"/>
    <property type="match status" value="1"/>
</dbReference>
<dbReference type="GO" id="GO:0005886">
    <property type="term" value="C:plasma membrane"/>
    <property type="evidence" value="ECO:0007669"/>
    <property type="project" value="UniProtKB-SubCell"/>
</dbReference>
<feature type="transmembrane region" description="Helical" evidence="7">
    <location>
        <begin position="62"/>
        <end position="88"/>
    </location>
</feature>
<dbReference type="InterPro" id="IPR036259">
    <property type="entry name" value="MFS_trans_sf"/>
</dbReference>
<feature type="transmembrane region" description="Helical" evidence="7">
    <location>
        <begin position="119"/>
        <end position="140"/>
    </location>
</feature>
<feature type="transmembrane region" description="Helical" evidence="7">
    <location>
        <begin position="235"/>
        <end position="252"/>
    </location>
</feature>
<feature type="domain" description="Major facilitator superfamily (MFS) profile" evidence="8">
    <location>
        <begin position="30"/>
        <end position="413"/>
    </location>
</feature>
<dbReference type="PROSITE" id="PS50850">
    <property type="entry name" value="MFS"/>
    <property type="match status" value="1"/>
</dbReference>
<dbReference type="Proteomes" id="UP000241639">
    <property type="component" value="Unassembled WGS sequence"/>
</dbReference>
<keyword evidence="5 7" id="KW-1133">Transmembrane helix</keyword>
<evidence type="ECO:0000256" key="3">
    <source>
        <dbReference type="ARBA" id="ARBA00022475"/>
    </source>
</evidence>
<dbReference type="OrthoDB" id="8952229at2"/>
<keyword evidence="3" id="KW-1003">Cell membrane</keyword>
<dbReference type="RefSeq" id="WP_107728645.1">
    <property type="nucleotide sequence ID" value="NZ_PZZP01000005.1"/>
</dbReference>
<feature type="transmembrane region" description="Helical" evidence="7">
    <location>
        <begin position="95"/>
        <end position="113"/>
    </location>
</feature>
<evidence type="ECO:0000256" key="6">
    <source>
        <dbReference type="ARBA" id="ARBA00023136"/>
    </source>
</evidence>
<feature type="transmembrane region" description="Helical" evidence="7">
    <location>
        <begin position="32"/>
        <end position="56"/>
    </location>
</feature>
<keyword evidence="2" id="KW-0813">Transport</keyword>
<proteinExistence type="predicted"/>
<evidence type="ECO:0000256" key="5">
    <source>
        <dbReference type="ARBA" id="ARBA00022989"/>
    </source>
</evidence>
<gene>
    <name evidence="9" type="ORF">C8J48_3688</name>
</gene>
<dbReference type="SUPFAM" id="SSF103473">
    <property type="entry name" value="MFS general substrate transporter"/>
    <property type="match status" value="1"/>
</dbReference>
<feature type="transmembrane region" description="Helical" evidence="7">
    <location>
        <begin position="264"/>
        <end position="286"/>
    </location>
</feature>
<dbReference type="PANTHER" id="PTHR23517">
    <property type="entry name" value="RESISTANCE PROTEIN MDTM, PUTATIVE-RELATED-RELATED"/>
    <property type="match status" value="1"/>
</dbReference>
<feature type="transmembrane region" description="Helical" evidence="7">
    <location>
        <begin position="161"/>
        <end position="180"/>
    </location>
</feature>
<dbReference type="GO" id="GO:0022857">
    <property type="term" value="F:transmembrane transporter activity"/>
    <property type="evidence" value="ECO:0007669"/>
    <property type="project" value="InterPro"/>
</dbReference>
<dbReference type="InterPro" id="IPR020846">
    <property type="entry name" value="MFS_dom"/>
</dbReference>
<evidence type="ECO:0000313" key="9">
    <source>
        <dbReference type="EMBL" id="PTM52695.1"/>
    </source>
</evidence>
<keyword evidence="6 7" id="KW-0472">Membrane</keyword>
<keyword evidence="10" id="KW-1185">Reference proteome</keyword>
<organism evidence="9 10">
    <name type="scientific">Desmospora activa DSM 45169</name>
    <dbReference type="NCBI Taxonomy" id="1121389"/>
    <lineage>
        <taxon>Bacteria</taxon>
        <taxon>Bacillati</taxon>
        <taxon>Bacillota</taxon>
        <taxon>Bacilli</taxon>
        <taxon>Bacillales</taxon>
        <taxon>Thermoactinomycetaceae</taxon>
        <taxon>Desmospora</taxon>
    </lineage>
</organism>
<evidence type="ECO:0000256" key="7">
    <source>
        <dbReference type="SAM" id="Phobius"/>
    </source>
</evidence>
<feature type="transmembrane region" description="Helical" evidence="7">
    <location>
        <begin position="360"/>
        <end position="382"/>
    </location>
</feature>
<dbReference type="EMBL" id="PZZP01000005">
    <property type="protein sequence ID" value="PTM52695.1"/>
    <property type="molecule type" value="Genomic_DNA"/>
</dbReference>
<sequence length="419" mass="46207">MERFFINAVCLTKGVICIRLKKRIPTSLPSKIRVLLVLKLFIWTSAFLCIPLVMLYMTDQGFGVLIAATTLAFGFLAGCFGGFIGGYLSDRFGRATVLHVTLLLWGITFFGLAFAQTLVHFVCLTLLNGLLRGFFDSIVYTLVGDLCSNRDESLTHKAMDLAYAMMNAGIGLGSAAGVWLYHQLPFSSVLIATGAVITLAGLITLRMHRSLSIPQEEEEPTLRKVICTAVQDRRLLVALGMAILLCLGFSQFETTLPIHLQQYMLLWMYPVLQAINAIGVSLFIFLRLTEKSRKWFPTFQSLVKVSVLLFFVGYASLGSHSVVILIVGMALLTIGEALFLPRWKEYIRQMGARKGMPGTYMGASGLIQIGYFIGPLAGGWILESFGGMVLFLTVAVMALMMVPMLALNQPKLRKSEQVA</sequence>
<feature type="transmembrane region" description="Helical" evidence="7">
    <location>
        <begin position="298"/>
        <end position="316"/>
    </location>
</feature>
<evidence type="ECO:0000259" key="8">
    <source>
        <dbReference type="PROSITE" id="PS50850"/>
    </source>
</evidence>
<feature type="transmembrane region" description="Helical" evidence="7">
    <location>
        <begin position="388"/>
        <end position="407"/>
    </location>
</feature>
<keyword evidence="4 7" id="KW-0812">Transmembrane</keyword>
<evidence type="ECO:0000313" key="10">
    <source>
        <dbReference type="Proteomes" id="UP000241639"/>
    </source>
</evidence>